<gene>
    <name evidence="2" type="ORF">LCGC14_3144700</name>
</gene>
<dbReference type="Gene3D" id="3.40.630.10">
    <property type="entry name" value="Zn peptidases"/>
    <property type="match status" value="1"/>
</dbReference>
<evidence type="ECO:0000259" key="1">
    <source>
        <dbReference type="Pfam" id="PF04389"/>
    </source>
</evidence>
<name>A0A0F8WJV0_9ZZZZ</name>
<protein>
    <recommendedName>
        <fullName evidence="1">Peptidase M28 domain-containing protein</fullName>
    </recommendedName>
</protein>
<dbReference type="SUPFAM" id="SSF53187">
    <property type="entry name" value="Zn-dependent exopeptidases"/>
    <property type="match status" value="1"/>
</dbReference>
<evidence type="ECO:0000313" key="2">
    <source>
        <dbReference type="EMBL" id="KKK48480.1"/>
    </source>
</evidence>
<dbReference type="EMBL" id="LAZR01069041">
    <property type="protein sequence ID" value="KKK48480.1"/>
    <property type="molecule type" value="Genomic_DNA"/>
</dbReference>
<sequence>EKIKLAINLDMVGTGQQGVILFNAPQRPLEAAIVQKINEEKHYMIEVEERTAKANSDHWPFHEKGVPAIFFLTKGRSGGGHNIYDTPDKLPLYGYENLFNLIIDLTRELQEQETE</sequence>
<proteinExistence type="predicted"/>
<dbReference type="AlphaFoldDB" id="A0A0F8WJV0"/>
<accession>A0A0F8WJV0</accession>
<feature type="domain" description="Peptidase M28" evidence="1">
    <location>
        <begin position="2"/>
        <end position="104"/>
    </location>
</feature>
<organism evidence="2">
    <name type="scientific">marine sediment metagenome</name>
    <dbReference type="NCBI Taxonomy" id="412755"/>
    <lineage>
        <taxon>unclassified sequences</taxon>
        <taxon>metagenomes</taxon>
        <taxon>ecological metagenomes</taxon>
    </lineage>
</organism>
<dbReference type="InterPro" id="IPR007484">
    <property type="entry name" value="Peptidase_M28"/>
</dbReference>
<reference evidence="2" key="1">
    <citation type="journal article" date="2015" name="Nature">
        <title>Complex archaea that bridge the gap between prokaryotes and eukaryotes.</title>
        <authorList>
            <person name="Spang A."/>
            <person name="Saw J.H."/>
            <person name="Jorgensen S.L."/>
            <person name="Zaremba-Niedzwiedzka K."/>
            <person name="Martijn J."/>
            <person name="Lind A.E."/>
            <person name="van Eijk R."/>
            <person name="Schleper C."/>
            <person name="Guy L."/>
            <person name="Ettema T.J."/>
        </authorList>
    </citation>
    <scope>NUCLEOTIDE SEQUENCE</scope>
</reference>
<feature type="non-terminal residue" evidence="2">
    <location>
        <position position="1"/>
    </location>
</feature>
<comment type="caution">
    <text evidence="2">The sequence shown here is derived from an EMBL/GenBank/DDBJ whole genome shotgun (WGS) entry which is preliminary data.</text>
</comment>
<dbReference type="Pfam" id="PF04389">
    <property type="entry name" value="Peptidase_M28"/>
    <property type="match status" value="1"/>
</dbReference>